<evidence type="ECO:0000313" key="3">
    <source>
        <dbReference type="EMBL" id="KAK8083848.1"/>
    </source>
</evidence>
<gene>
    <name evidence="3" type="ORF">PG996_002629</name>
</gene>
<feature type="region of interest" description="Disordered" evidence="1">
    <location>
        <begin position="67"/>
        <end position="93"/>
    </location>
</feature>
<evidence type="ECO:0000313" key="4">
    <source>
        <dbReference type="Proteomes" id="UP001446871"/>
    </source>
</evidence>
<name>A0ABR1WK16_9PEZI</name>
<feature type="transmembrane region" description="Helical" evidence="2">
    <location>
        <begin position="95"/>
        <end position="119"/>
    </location>
</feature>
<keyword evidence="4" id="KW-1185">Reference proteome</keyword>
<accession>A0ABR1WK16</accession>
<dbReference type="EMBL" id="JAQQWM010000001">
    <property type="protein sequence ID" value="KAK8083848.1"/>
    <property type="molecule type" value="Genomic_DNA"/>
</dbReference>
<reference evidence="3 4" key="1">
    <citation type="submission" date="2023-01" db="EMBL/GenBank/DDBJ databases">
        <title>Analysis of 21 Apiospora genomes using comparative genomics revels a genus with tremendous synthesis potential of carbohydrate active enzymes and secondary metabolites.</title>
        <authorList>
            <person name="Sorensen T."/>
        </authorList>
    </citation>
    <scope>NUCLEOTIDE SEQUENCE [LARGE SCALE GENOMIC DNA]</scope>
    <source>
        <strain evidence="3 4">CBS 83171</strain>
    </source>
</reference>
<protein>
    <submittedName>
        <fullName evidence="3">Uncharacterized protein</fullName>
    </submittedName>
</protein>
<feature type="compositionally biased region" description="Polar residues" evidence="1">
    <location>
        <begin position="67"/>
        <end position="76"/>
    </location>
</feature>
<keyword evidence="2" id="KW-0472">Membrane</keyword>
<dbReference type="Proteomes" id="UP001446871">
    <property type="component" value="Unassembled WGS sequence"/>
</dbReference>
<feature type="compositionally biased region" description="Basic and acidic residues" evidence="1">
    <location>
        <begin position="135"/>
        <end position="144"/>
    </location>
</feature>
<evidence type="ECO:0000256" key="1">
    <source>
        <dbReference type="SAM" id="MobiDB-lite"/>
    </source>
</evidence>
<feature type="compositionally biased region" description="Basic and acidic residues" evidence="1">
    <location>
        <begin position="193"/>
        <end position="215"/>
    </location>
</feature>
<keyword evidence="2" id="KW-0812">Transmembrane</keyword>
<feature type="region of interest" description="Disordered" evidence="1">
    <location>
        <begin position="193"/>
        <end position="223"/>
    </location>
</feature>
<organism evidence="3 4">
    <name type="scientific">Apiospora saccharicola</name>
    <dbReference type="NCBI Taxonomy" id="335842"/>
    <lineage>
        <taxon>Eukaryota</taxon>
        <taxon>Fungi</taxon>
        <taxon>Dikarya</taxon>
        <taxon>Ascomycota</taxon>
        <taxon>Pezizomycotina</taxon>
        <taxon>Sordariomycetes</taxon>
        <taxon>Xylariomycetidae</taxon>
        <taxon>Amphisphaeriales</taxon>
        <taxon>Apiosporaceae</taxon>
        <taxon>Apiospora</taxon>
    </lineage>
</organism>
<sequence>MGVAILDLSTNAWGSVYDSQKPPYEVTPEISAVVGGGPRGGATKLLPSIGWTSFQIANLFTGTSNQSAPYSIPGSNSGSTPSSDKSRSDSSSTNAGAIAGGTVGGVVFVAIVATALYGWRRRRLGRQRQPTLELAARDAAKPESSHFSTAVPPSIADPPYKPQSPLTPTSELGGTGVVNELLGEQFLAELPEHSAKPWPERGHSYHEAGDYHRPEPYGGMRTP</sequence>
<feature type="compositionally biased region" description="Low complexity" evidence="1">
    <location>
        <begin position="77"/>
        <end position="93"/>
    </location>
</feature>
<comment type="caution">
    <text evidence="3">The sequence shown here is derived from an EMBL/GenBank/DDBJ whole genome shotgun (WGS) entry which is preliminary data.</text>
</comment>
<feature type="region of interest" description="Disordered" evidence="1">
    <location>
        <begin position="135"/>
        <end position="175"/>
    </location>
</feature>
<evidence type="ECO:0000256" key="2">
    <source>
        <dbReference type="SAM" id="Phobius"/>
    </source>
</evidence>
<keyword evidence="2" id="KW-1133">Transmembrane helix</keyword>
<proteinExistence type="predicted"/>